<organism evidence="2 3">
    <name type="scientific">Mycobacterium pinniadriaticum</name>
    <dbReference type="NCBI Taxonomy" id="2994102"/>
    <lineage>
        <taxon>Bacteria</taxon>
        <taxon>Bacillati</taxon>
        <taxon>Actinomycetota</taxon>
        <taxon>Actinomycetes</taxon>
        <taxon>Mycobacteriales</taxon>
        <taxon>Mycobacteriaceae</taxon>
        <taxon>Mycobacterium</taxon>
    </lineage>
</organism>
<evidence type="ECO:0008006" key="4">
    <source>
        <dbReference type="Google" id="ProtNLM"/>
    </source>
</evidence>
<sequence length="386" mass="37636">MHIAVRSSVATGIALVGAGAIALSPVQPVASPLSNLPAAISNAGVELTATFDPITPWVDVITAAVTNTVTIGEDWLADPLPAARQLANNWFGYADTTATALGGVAEGTWTYLTTTVPEGLSTAFDQIVNGDLSGAATTINNVLGSAVFTIGLPLFPVAEIPGQMADNFAAVVNAVTGIGTLLPVVIGLLGPIEGGVQAFGDSGQAVLDAVQASEPVTALNAAFALVPNVLGAVLNGYQNNTYPGLLSPVSGGLVYSLAITIPQAIATALGATTMVAAASKAAPSAEAVAADEPTTTDSSAGTARSKAVATPAADDPADDAVAEPAAAAKPVVKDGNKFEPGDVSGSGAAGARTASASAKAAASNSGTAKSATGAGSGKGHSARGDK</sequence>
<gene>
    <name evidence="2" type="ORF">ORI27_23300</name>
</gene>
<feature type="compositionally biased region" description="Basic and acidic residues" evidence="1">
    <location>
        <begin position="331"/>
        <end position="340"/>
    </location>
</feature>
<feature type="region of interest" description="Disordered" evidence="1">
    <location>
        <begin position="283"/>
        <end position="386"/>
    </location>
</feature>
<keyword evidence="3" id="KW-1185">Reference proteome</keyword>
<reference evidence="2 3" key="1">
    <citation type="submission" date="2022-11" db="EMBL/GenBank/DDBJ databases">
        <title>Mycobacterium sp. nov.</title>
        <authorList>
            <person name="Papic B."/>
            <person name="Spicic S."/>
            <person name="Duvnjak S."/>
        </authorList>
    </citation>
    <scope>NUCLEOTIDE SEQUENCE [LARGE SCALE GENOMIC DNA]</scope>
    <source>
        <strain evidence="2 3">CVI_P4</strain>
    </source>
</reference>
<proteinExistence type="predicted"/>
<comment type="caution">
    <text evidence="2">The sequence shown here is derived from an EMBL/GenBank/DDBJ whole genome shotgun (WGS) entry which is preliminary data.</text>
</comment>
<dbReference type="RefSeq" id="WP_265999442.1">
    <property type="nucleotide sequence ID" value="NZ_JAPJDN010000026.1"/>
</dbReference>
<evidence type="ECO:0000256" key="1">
    <source>
        <dbReference type="SAM" id="MobiDB-lite"/>
    </source>
</evidence>
<feature type="compositionally biased region" description="Low complexity" evidence="1">
    <location>
        <begin position="345"/>
        <end position="373"/>
    </location>
</feature>
<dbReference type="Proteomes" id="UP001300745">
    <property type="component" value="Unassembled WGS sequence"/>
</dbReference>
<dbReference type="EMBL" id="JAPJDO010000026">
    <property type="protein sequence ID" value="MCX2939627.1"/>
    <property type="molecule type" value="Genomic_DNA"/>
</dbReference>
<protein>
    <recommendedName>
        <fullName evidence="4">PE-PGRS family protein</fullName>
    </recommendedName>
</protein>
<evidence type="ECO:0000313" key="3">
    <source>
        <dbReference type="Proteomes" id="UP001300745"/>
    </source>
</evidence>
<name>A0ABT3SJT3_9MYCO</name>
<feature type="compositionally biased region" description="Low complexity" evidence="1">
    <location>
        <begin position="283"/>
        <end position="293"/>
    </location>
</feature>
<evidence type="ECO:0000313" key="2">
    <source>
        <dbReference type="EMBL" id="MCX2939627.1"/>
    </source>
</evidence>
<accession>A0ABT3SJT3</accession>